<gene>
    <name evidence="2" type="ORF">G0U57_001130</name>
</gene>
<accession>A0A8T1S1P0</accession>
<evidence type="ECO:0000313" key="3">
    <source>
        <dbReference type="Proteomes" id="UP000765507"/>
    </source>
</evidence>
<name>A0A8T1S1P0_CHESE</name>
<dbReference type="AlphaFoldDB" id="A0A8T1S1P0"/>
<keyword evidence="3" id="KW-1185">Reference proteome</keyword>
<organism evidence="2 3">
    <name type="scientific">Chelydra serpentina</name>
    <name type="common">Snapping turtle</name>
    <name type="synonym">Testudo serpentina</name>
    <dbReference type="NCBI Taxonomy" id="8475"/>
    <lineage>
        <taxon>Eukaryota</taxon>
        <taxon>Metazoa</taxon>
        <taxon>Chordata</taxon>
        <taxon>Craniata</taxon>
        <taxon>Vertebrata</taxon>
        <taxon>Euteleostomi</taxon>
        <taxon>Archelosauria</taxon>
        <taxon>Testudinata</taxon>
        <taxon>Testudines</taxon>
        <taxon>Cryptodira</taxon>
        <taxon>Durocryptodira</taxon>
        <taxon>Americhelydia</taxon>
        <taxon>Chelydroidea</taxon>
        <taxon>Chelydridae</taxon>
        <taxon>Chelydra</taxon>
    </lineage>
</organism>
<evidence type="ECO:0000256" key="1">
    <source>
        <dbReference type="SAM" id="MobiDB-lite"/>
    </source>
</evidence>
<dbReference type="Proteomes" id="UP000765507">
    <property type="component" value="Unassembled WGS sequence"/>
</dbReference>
<dbReference type="EMBL" id="JAHGAV010001163">
    <property type="protein sequence ID" value="KAG6922740.1"/>
    <property type="molecule type" value="Genomic_DNA"/>
</dbReference>
<reference evidence="2 3" key="1">
    <citation type="journal article" date="2020" name="G3 (Bethesda)">
        <title>Draft Genome of the Common Snapping Turtle, Chelydra serpentina, a Model for Phenotypic Plasticity in Reptiles.</title>
        <authorList>
            <person name="Das D."/>
            <person name="Singh S.K."/>
            <person name="Bierstedt J."/>
            <person name="Erickson A."/>
            <person name="Galli G.L.J."/>
            <person name="Crossley D.A. 2nd"/>
            <person name="Rhen T."/>
        </authorList>
    </citation>
    <scope>NUCLEOTIDE SEQUENCE [LARGE SCALE GENOMIC DNA]</scope>
    <source>
        <strain evidence="2">KW</strain>
    </source>
</reference>
<comment type="caution">
    <text evidence="2">The sequence shown here is derived from an EMBL/GenBank/DDBJ whole genome shotgun (WGS) entry which is preliminary data.</text>
</comment>
<feature type="compositionally biased region" description="Low complexity" evidence="1">
    <location>
        <begin position="80"/>
        <end position="92"/>
    </location>
</feature>
<sequence length="141" mass="14488">HELGRDVCGFDPPFQSRMGTGALPASPLPGDGCGRLPLRAKAERSSGRARLSHGDPGPAGRGPRRGASGLGEMSDRKAAGKAAAQKGSKPASLVKKSGTPSRKPALGQQAERKGTAKQESSSKLPRTSSNKQNEPALINSP</sequence>
<feature type="non-terminal residue" evidence="2">
    <location>
        <position position="1"/>
    </location>
</feature>
<evidence type="ECO:0000313" key="2">
    <source>
        <dbReference type="EMBL" id="KAG6922740.1"/>
    </source>
</evidence>
<feature type="compositionally biased region" description="Polar residues" evidence="1">
    <location>
        <begin position="117"/>
        <end position="141"/>
    </location>
</feature>
<feature type="region of interest" description="Disordered" evidence="1">
    <location>
        <begin position="1"/>
        <end position="141"/>
    </location>
</feature>
<proteinExistence type="predicted"/>
<protein>
    <submittedName>
        <fullName evidence="2">Uncharacterized protein</fullName>
    </submittedName>
</protein>
<feature type="non-terminal residue" evidence="2">
    <location>
        <position position="141"/>
    </location>
</feature>